<dbReference type="NCBIfam" id="TIGR00912">
    <property type="entry name" value="2A0309"/>
    <property type="match status" value="1"/>
</dbReference>
<evidence type="ECO:0000313" key="10">
    <source>
        <dbReference type="Proteomes" id="UP000252415"/>
    </source>
</evidence>
<feature type="transmembrane region" description="Helical" evidence="8">
    <location>
        <begin position="272"/>
        <end position="297"/>
    </location>
</feature>
<keyword evidence="4" id="KW-0309">Germination</keyword>
<comment type="subcellular location">
    <subcellularLocation>
        <location evidence="1">Membrane</location>
        <topology evidence="1">Multi-pass membrane protein</topology>
    </subcellularLocation>
</comment>
<protein>
    <submittedName>
        <fullName evidence="9">Spore germination protein (Amino acid permease)</fullName>
    </submittedName>
</protein>
<organism evidence="9 10">
    <name type="scientific">Paenibacillus prosopidis</name>
    <dbReference type="NCBI Taxonomy" id="630520"/>
    <lineage>
        <taxon>Bacteria</taxon>
        <taxon>Bacillati</taxon>
        <taxon>Bacillota</taxon>
        <taxon>Bacilli</taxon>
        <taxon>Bacillales</taxon>
        <taxon>Paenibacillaceae</taxon>
        <taxon>Paenibacillus</taxon>
    </lineage>
</organism>
<feature type="transmembrane region" description="Helical" evidence="8">
    <location>
        <begin position="304"/>
        <end position="322"/>
    </location>
</feature>
<dbReference type="PANTHER" id="PTHR34975:SF2">
    <property type="entry name" value="SPORE GERMINATION PROTEIN A2"/>
    <property type="match status" value="1"/>
</dbReference>
<keyword evidence="5 8" id="KW-0812">Transmembrane</keyword>
<comment type="similarity">
    <text evidence="2">Belongs to the amino acid-polyamine-organocation (APC) superfamily. Spore germination protein (SGP) (TC 2.A.3.9) family.</text>
</comment>
<feature type="transmembrane region" description="Helical" evidence="8">
    <location>
        <begin position="42"/>
        <end position="63"/>
    </location>
</feature>
<dbReference type="PANTHER" id="PTHR34975">
    <property type="entry name" value="SPORE GERMINATION PROTEIN A2"/>
    <property type="match status" value="1"/>
</dbReference>
<dbReference type="GO" id="GO:0009847">
    <property type="term" value="P:spore germination"/>
    <property type="evidence" value="ECO:0007669"/>
    <property type="project" value="InterPro"/>
</dbReference>
<name>A0A368VW45_9BACL</name>
<feature type="transmembrane region" description="Helical" evidence="8">
    <location>
        <begin position="334"/>
        <end position="356"/>
    </location>
</feature>
<dbReference type="Pfam" id="PF03845">
    <property type="entry name" value="Spore_permease"/>
    <property type="match status" value="1"/>
</dbReference>
<evidence type="ECO:0000256" key="7">
    <source>
        <dbReference type="ARBA" id="ARBA00023136"/>
    </source>
</evidence>
<feature type="transmembrane region" description="Helical" evidence="8">
    <location>
        <begin position="148"/>
        <end position="164"/>
    </location>
</feature>
<dbReference type="AlphaFoldDB" id="A0A368VW45"/>
<gene>
    <name evidence="9" type="ORF">DFP97_11065</name>
</gene>
<keyword evidence="3" id="KW-0813">Transport</keyword>
<dbReference type="InterPro" id="IPR004761">
    <property type="entry name" value="Spore_GerAB"/>
</dbReference>
<dbReference type="RefSeq" id="WP_114381328.1">
    <property type="nucleotide sequence ID" value="NZ_QPJD01000010.1"/>
</dbReference>
<feature type="transmembrane region" description="Helical" evidence="8">
    <location>
        <begin position="184"/>
        <end position="205"/>
    </location>
</feature>
<evidence type="ECO:0000256" key="3">
    <source>
        <dbReference type="ARBA" id="ARBA00022448"/>
    </source>
</evidence>
<reference evidence="9 10" key="1">
    <citation type="submission" date="2018-07" db="EMBL/GenBank/DDBJ databases">
        <title>Genomic Encyclopedia of Type Strains, Phase III (KMG-III): the genomes of soil and plant-associated and newly described type strains.</title>
        <authorList>
            <person name="Whitman W."/>
        </authorList>
    </citation>
    <scope>NUCLEOTIDE SEQUENCE [LARGE SCALE GENOMIC DNA]</scope>
    <source>
        <strain evidence="9 10">CECT 7506</strain>
    </source>
</reference>
<feature type="transmembrane region" description="Helical" evidence="8">
    <location>
        <begin position="217"/>
        <end position="240"/>
    </location>
</feature>
<comment type="caution">
    <text evidence="9">The sequence shown here is derived from an EMBL/GenBank/DDBJ whole genome shotgun (WGS) entry which is preliminary data.</text>
</comment>
<evidence type="ECO:0000256" key="5">
    <source>
        <dbReference type="ARBA" id="ARBA00022692"/>
    </source>
</evidence>
<dbReference type="GO" id="GO:0016020">
    <property type="term" value="C:membrane"/>
    <property type="evidence" value="ECO:0007669"/>
    <property type="project" value="UniProtKB-SubCell"/>
</dbReference>
<dbReference type="OrthoDB" id="2380120at2"/>
<evidence type="ECO:0000256" key="4">
    <source>
        <dbReference type="ARBA" id="ARBA00022544"/>
    </source>
</evidence>
<keyword evidence="7 8" id="KW-0472">Membrane</keyword>
<sequence>MTSNTGKSITSMQYIFIISGIQVSVSILSLPRDLADAAGTDGWIAIPIGYILSVAAGFIIVKVMQNAPEDTIFDLLSRLMGAWAGKCFALLLGVYFLSFMYDSLNRAILITKDWLLPNTQPYLLMILLLVPTYIVAKHGPQILGRYSEFVFFLSIWIPFIYLFTLENAHGLHLLPLFKEGVLPVLSAVPAMLYPSLGMVTTFILYPHLKNKEKAPINLLISNSLTMLIYLYITIICFVYFSPDEITLYNEPIVSILKSIEFRFIERIEVPFIAFYLFIFSLAWIPSAYIAAFCISWISGKKDVALPLQIFCIVITVSSFFFLPTFNQNDRLGLWIGWLGISIEYVFPLCLLVYIILNKHFQQRTAL</sequence>
<evidence type="ECO:0000256" key="1">
    <source>
        <dbReference type="ARBA" id="ARBA00004141"/>
    </source>
</evidence>
<feature type="transmembrane region" description="Helical" evidence="8">
    <location>
        <begin position="75"/>
        <end position="99"/>
    </location>
</feature>
<proteinExistence type="inferred from homology"/>
<accession>A0A368VW45</accession>
<evidence type="ECO:0000256" key="8">
    <source>
        <dbReference type="SAM" id="Phobius"/>
    </source>
</evidence>
<evidence type="ECO:0000256" key="2">
    <source>
        <dbReference type="ARBA" id="ARBA00007998"/>
    </source>
</evidence>
<keyword evidence="10" id="KW-1185">Reference proteome</keyword>
<keyword evidence="6 8" id="KW-1133">Transmembrane helix</keyword>
<evidence type="ECO:0000313" key="9">
    <source>
        <dbReference type="EMBL" id="RCW45477.1"/>
    </source>
</evidence>
<feature type="transmembrane region" description="Helical" evidence="8">
    <location>
        <begin position="12"/>
        <end position="30"/>
    </location>
</feature>
<evidence type="ECO:0000256" key="6">
    <source>
        <dbReference type="ARBA" id="ARBA00022989"/>
    </source>
</evidence>
<dbReference type="Proteomes" id="UP000252415">
    <property type="component" value="Unassembled WGS sequence"/>
</dbReference>
<feature type="transmembrane region" description="Helical" evidence="8">
    <location>
        <begin position="119"/>
        <end position="136"/>
    </location>
</feature>
<dbReference type="EMBL" id="QPJD01000010">
    <property type="protein sequence ID" value="RCW45477.1"/>
    <property type="molecule type" value="Genomic_DNA"/>
</dbReference>